<dbReference type="InterPro" id="IPR003329">
    <property type="entry name" value="Cytidylyl_trans"/>
</dbReference>
<dbReference type="InterPro" id="IPR001173">
    <property type="entry name" value="Glyco_trans_2-like"/>
</dbReference>
<keyword evidence="3" id="KW-0808">Transferase</keyword>
<geneLocation type="plasmid" evidence="3 5">
    <name>p6</name>
</geneLocation>
<dbReference type="PANTHER" id="PTHR43685">
    <property type="entry name" value="GLYCOSYLTRANSFERASE"/>
    <property type="match status" value="1"/>
</dbReference>
<reference evidence="3 5" key="2">
    <citation type="submission" date="2018-09" db="EMBL/GenBank/DDBJ databases">
        <title>Whole genome based analysis of evolution and adaptive divergence in Indian and Brazilian strains of Azospirillum brasilense.</title>
        <authorList>
            <person name="Singh C."/>
            <person name="Tripathi A.K."/>
        </authorList>
    </citation>
    <scope>NUCLEOTIDE SEQUENCE [LARGE SCALE GENOMIC DNA]</scope>
    <source>
        <strain evidence="3 5">MTCC4035</strain>
        <plasmid evidence="3 5">p6</plasmid>
    </source>
</reference>
<evidence type="ECO:0000313" key="3">
    <source>
        <dbReference type="EMBL" id="QCO00396.1"/>
    </source>
</evidence>
<dbReference type="InterPro" id="IPR029044">
    <property type="entry name" value="Nucleotide-diphossugar_trans"/>
</dbReference>
<feature type="domain" description="Glycosyltransferase 2-like" evidence="1">
    <location>
        <begin position="8"/>
        <end position="164"/>
    </location>
</feature>
<dbReference type="KEGG" id="aare:D3093_34700"/>
<organism evidence="2 4">
    <name type="scientific">Azospirillum argentinense</name>
    <dbReference type="NCBI Taxonomy" id="2970906"/>
    <lineage>
        <taxon>Bacteria</taxon>
        <taxon>Pseudomonadati</taxon>
        <taxon>Pseudomonadota</taxon>
        <taxon>Alphaproteobacteria</taxon>
        <taxon>Rhodospirillales</taxon>
        <taxon>Azospirillaceae</taxon>
        <taxon>Azospirillum</taxon>
    </lineage>
</organism>
<dbReference type="PANTHER" id="PTHR43685:SF11">
    <property type="entry name" value="GLYCOSYLTRANSFERASE TAGX-RELATED"/>
    <property type="match status" value="1"/>
</dbReference>
<name>A0A2K1FRM7_9PROT</name>
<dbReference type="InterPro" id="IPR050834">
    <property type="entry name" value="Glycosyltransf_2"/>
</dbReference>
<dbReference type="Proteomes" id="UP000236268">
    <property type="component" value="Unassembled WGS sequence"/>
</dbReference>
<dbReference type="EMBL" id="CP032327">
    <property type="protein sequence ID" value="QCO00396.1"/>
    <property type="molecule type" value="Genomic_DNA"/>
</dbReference>
<dbReference type="Pfam" id="PF00535">
    <property type="entry name" value="Glycos_transf_2"/>
    <property type="match status" value="1"/>
</dbReference>
<dbReference type="Proteomes" id="UP000298595">
    <property type="component" value="Plasmid p6"/>
</dbReference>
<dbReference type="EMBL" id="POWG01000058">
    <property type="protein sequence ID" value="PNQ95175.1"/>
    <property type="molecule type" value="Genomic_DNA"/>
</dbReference>
<evidence type="ECO:0000259" key="1">
    <source>
        <dbReference type="Pfam" id="PF00535"/>
    </source>
</evidence>
<accession>A0A4D8PY54</accession>
<dbReference type="Pfam" id="PF02348">
    <property type="entry name" value="CTP_transf_3"/>
    <property type="match status" value="1"/>
</dbReference>
<dbReference type="Gene3D" id="3.90.550.10">
    <property type="entry name" value="Spore Coat Polysaccharide Biosynthesis Protein SpsA, Chain A"/>
    <property type="match status" value="2"/>
</dbReference>
<dbReference type="GO" id="GO:0016740">
    <property type="term" value="F:transferase activity"/>
    <property type="evidence" value="ECO:0007669"/>
    <property type="project" value="UniProtKB-KW"/>
</dbReference>
<sequence>MTGPKLTVYLVCRNHRRFVEQAIESVLRQSIDGWELLIIDDGSQDGTQELVAAYQSDPRIRLFTAGGIGLPAVCNLALKESRGEYIVRLDGDDYFDENFLLVLSNHLDRHPDVALVFPDYYLTDEFGNVELRTWRRRLYQDDHVLDTPPNGACTMVRRSVLKKLGGYREDLGAQDGLDLWVKLRQLYRSANINMPLFYYRRHSSNLTGNVHRIANARRRIKRDAVEAMPDRPRSITAVIPCRRRYDFVPDVWAQSVNGTPLLQSALRTCLDCELIDRIVVACDNQDAADMVNAVNDPRCTFFLRDPAETLRTHSLVPTIAAILGDDGQKREGLTVIRYAQAPFVTADTMSEAISTLLLNEADCSFGVEEVPGQVYRRTAHSFQAISQPGGIGFDGSVIYRDAHTVVCLRNRNIALGALLGPRTINFVNTPEESFFIDSPLKLDIAELMARKLRQGSLAGTQVPVLP</sequence>
<dbReference type="AlphaFoldDB" id="A0A2K1FRM7"/>
<proteinExistence type="predicted"/>
<evidence type="ECO:0000313" key="2">
    <source>
        <dbReference type="EMBL" id="PNQ95175.1"/>
    </source>
</evidence>
<evidence type="ECO:0000313" key="4">
    <source>
        <dbReference type="Proteomes" id="UP000236268"/>
    </source>
</evidence>
<protein>
    <submittedName>
        <fullName evidence="3">Glycosyltransferase</fullName>
    </submittedName>
</protein>
<reference evidence="2 4" key="1">
    <citation type="submission" date="2018-01" db="EMBL/GenBank/DDBJ databases">
        <title>Whole genome sequence of Azospirillum brasilense REC3 isolated from strawberry roots.</title>
        <authorList>
            <person name="Fontana C.A."/>
            <person name="Salazar S.M."/>
            <person name="Bassi D."/>
            <person name="Puglisi E."/>
            <person name="Lovaisa N.C."/>
            <person name="Toffoli L.M."/>
            <person name="Pedraza R."/>
            <person name="Cocconcelli P.S."/>
        </authorList>
    </citation>
    <scope>NUCLEOTIDE SEQUENCE [LARGE SCALE GENOMIC DNA]</scope>
    <source>
        <strain evidence="2 4">REC3</strain>
        <plasmid evidence="2">p38unnamed</plasmid>
    </source>
</reference>
<dbReference type="RefSeq" id="WP_103041587.1">
    <property type="nucleotide sequence ID" value="NZ_CP032327.1"/>
</dbReference>
<geneLocation type="plasmid" evidence="2">
    <name>p38unnamed</name>
</geneLocation>
<dbReference type="SUPFAM" id="SSF53448">
    <property type="entry name" value="Nucleotide-diphospho-sugar transferases"/>
    <property type="match status" value="2"/>
</dbReference>
<gene>
    <name evidence="2" type="ORF">C1S70_30270</name>
    <name evidence="3" type="ORF">D3093_34700</name>
</gene>
<keyword evidence="2" id="KW-0614">Plasmid</keyword>
<dbReference type="CDD" id="cd00761">
    <property type="entry name" value="Glyco_tranf_GTA_type"/>
    <property type="match status" value="1"/>
</dbReference>
<evidence type="ECO:0000313" key="5">
    <source>
        <dbReference type="Proteomes" id="UP000298595"/>
    </source>
</evidence>
<accession>A0A2K1FRM7</accession>